<name>A0A109K5H4_9BRAD</name>
<evidence type="ECO:0000313" key="2">
    <source>
        <dbReference type="EMBL" id="KWV61120.1"/>
    </source>
</evidence>
<sequence length="71" mass="8043">MAAITKQPVFALDLMSNAQLVDQYGLIQDPDFDADPHMHQWLDAVGDEISRREADGRFAEDEFDHLVAARK</sequence>
<gene>
    <name evidence="2" type="ORF">AS156_25810</name>
    <name evidence="1" type="ORF">AS156_30875</name>
</gene>
<comment type="caution">
    <text evidence="2">The sequence shown here is derived from an EMBL/GenBank/DDBJ whole genome shotgun (WGS) entry which is preliminary data.</text>
</comment>
<accession>A0A109K5H4</accession>
<dbReference type="AlphaFoldDB" id="A0A109K5H4"/>
<reference evidence="2 3" key="1">
    <citation type="submission" date="2015-11" db="EMBL/GenBank/DDBJ databases">
        <title>Draft Genome Sequence of the Strain BR 10303 (Bradyrhizobium sp.) isolated from nodules of Centrolobium paraense.</title>
        <authorList>
            <person name="Zelli J.E."/>
            <person name="Simoes-Araujo J.L."/>
            <person name="Barauna A.C."/>
            <person name="Silva K."/>
        </authorList>
    </citation>
    <scope>NUCLEOTIDE SEQUENCE [LARGE SCALE GENOMIC DNA]</scope>
    <source>
        <strain evidence="2 3">BR 10303</strain>
    </source>
</reference>
<organism evidence="2 3">
    <name type="scientific">Bradyrhizobium macuxiense</name>
    <dbReference type="NCBI Taxonomy" id="1755647"/>
    <lineage>
        <taxon>Bacteria</taxon>
        <taxon>Pseudomonadati</taxon>
        <taxon>Pseudomonadota</taxon>
        <taxon>Alphaproteobacteria</taxon>
        <taxon>Hyphomicrobiales</taxon>
        <taxon>Nitrobacteraceae</taxon>
        <taxon>Bradyrhizobium</taxon>
    </lineage>
</organism>
<dbReference type="EMBL" id="LNCU01000008">
    <property type="protein sequence ID" value="KWV61120.1"/>
    <property type="molecule type" value="Genomic_DNA"/>
</dbReference>
<keyword evidence="3" id="KW-1185">Reference proteome</keyword>
<dbReference type="Proteomes" id="UP000057737">
    <property type="component" value="Unassembled WGS sequence"/>
</dbReference>
<proteinExistence type="predicted"/>
<protein>
    <submittedName>
        <fullName evidence="2">Uncharacterized protein</fullName>
    </submittedName>
</protein>
<dbReference type="EMBL" id="LNCU01000029">
    <property type="protein sequence ID" value="KWV59651.1"/>
    <property type="molecule type" value="Genomic_DNA"/>
</dbReference>
<dbReference type="RefSeq" id="WP_066498661.1">
    <property type="nucleotide sequence ID" value="NZ_LNCU01000008.1"/>
</dbReference>
<evidence type="ECO:0000313" key="3">
    <source>
        <dbReference type="Proteomes" id="UP000057737"/>
    </source>
</evidence>
<evidence type="ECO:0000313" key="1">
    <source>
        <dbReference type="EMBL" id="KWV59651.1"/>
    </source>
</evidence>